<comment type="catalytic activity">
    <reaction evidence="12">
        <text>a quinone + NADH + 5 H(+)(in) = a quinol + NAD(+) + 4 H(+)(out)</text>
        <dbReference type="Rhea" id="RHEA:57888"/>
        <dbReference type="ChEBI" id="CHEBI:15378"/>
        <dbReference type="ChEBI" id="CHEBI:24646"/>
        <dbReference type="ChEBI" id="CHEBI:57540"/>
        <dbReference type="ChEBI" id="CHEBI:57945"/>
        <dbReference type="ChEBI" id="CHEBI:132124"/>
    </reaction>
</comment>
<accession>A0AA49K039</accession>
<feature type="binding site" evidence="12">
    <location>
        <position position="69"/>
    </location>
    <ligand>
        <name>[4Fe-4S] cluster</name>
        <dbReference type="ChEBI" id="CHEBI:49883"/>
        <label>1</label>
    </ligand>
</feature>
<comment type="subcellular location">
    <subcellularLocation>
        <location evidence="12">Cell membrane</location>
        <topology evidence="12">Peripheral membrane protein</topology>
    </subcellularLocation>
</comment>
<comment type="similarity">
    <text evidence="12">Belongs to the complex I 23 kDa subunit family.</text>
</comment>
<dbReference type="EC" id="7.1.1.-" evidence="12"/>
<dbReference type="SUPFAM" id="SSF54862">
    <property type="entry name" value="4Fe-4S ferredoxins"/>
    <property type="match status" value="1"/>
</dbReference>
<feature type="binding site" evidence="12">
    <location>
        <position position="75"/>
    </location>
    <ligand>
        <name>[4Fe-4S] cluster</name>
        <dbReference type="ChEBI" id="CHEBI:49883"/>
        <label>1</label>
    </ligand>
</feature>
<dbReference type="PROSITE" id="PS51379">
    <property type="entry name" value="4FE4S_FER_2"/>
    <property type="match status" value="2"/>
</dbReference>
<sequence>MAINVKVMERPVGEVSYVRATLSGLGLTLKHLVNPHKVTVQYPDERWDISPRWRGTHRMLTTEDGKAKCVACGLCPTVCPANCIKLVPGEDEAGNRYPLVFEIDEFRCIFCGYCQEVCPEEAIHMGRHYENAEYSRDKFVYDLERLTAQTHPVSELWDPADPRGE</sequence>
<dbReference type="HAMAP" id="MF_01351">
    <property type="entry name" value="NDH1_NuoI"/>
    <property type="match status" value="1"/>
</dbReference>
<dbReference type="PANTHER" id="PTHR10849">
    <property type="entry name" value="NADH DEHYDROGENASE UBIQUINONE IRON-SULFUR PROTEIN 8, MITOCHONDRIAL"/>
    <property type="match status" value="1"/>
</dbReference>
<evidence type="ECO:0000256" key="1">
    <source>
        <dbReference type="ARBA" id="ARBA00022475"/>
    </source>
</evidence>
<evidence type="ECO:0000256" key="12">
    <source>
        <dbReference type="HAMAP-Rule" id="MF_01351"/>
    </source>
</evidence>
<protein>
    <recommendedName>
        <fullName evidence="12">NADH-quinone oxidoreductase subunit I</fullName>
        <ecNumber evidence="12">7.1.1.-</ecNumber>
    </recommendedName>
    <alternativeName>
        <fullName evidence="12">NADH dehydrogenase I subunit I</fullName>
    </alternativeName>
    <alternativeName>
        <fullName evidence="12">NDH-1 subunit I</fullName>
    </alternativeName>
</protein>
<keyword evidence="2 12" id="KW-0004">4Fe-4S</keyword>
<feature type="binding site" evidence="12">
    <location>
        <position position="108"/>
    </location>
    <ligand>
        <name>[4Fe-4S] cluster</name>
        <dbReference type="ChEBI" id="CHEBI:49883"/>
        <label>2</label>
    </ligand>
</feature>
<evidence type="ECO:0000256" key="2">
    <source>
        <dbReference type="ARBA" id="ARBA00022485"/>
    </source>
</evidence>
<dbReference type="AlphaFoldDB" id="A0AA49JUE1"/>
<comment type="subunit">
    <text evidence="12">NDH-1 is composed of 14 different subunits. Subunits NuoA, H, J, K, L, M, N constitute the membrane sector of the complex.</text>
</comment>
<evidence type="ECO:0000313" key="15">
    <source>
        <dbReference type="EMBL" id="WKW15126.1"/>
    </source>
</evidence>
<dbReference type="GO" id="GO:0051539">
    <property type="term" value="F:4 iron, 4 sulfur cluster binding"/>
    <property type="evidence" value="ECO:0007669"/>
    <property type="project" value="UniProtKB-KW"/>
</dbReference>
<accession>A0AA49JUE1</accession>
<keyword evidence="8 12" id="KW-0411">Iron-sulfur</keyword>
<feature type="binding site" evidence="12">
    <location>
        <position position="79"/>
    </location>
    <ligand>
        <name>[4Fe-4S] cluster</name>
        <dbReference type="ChEBI" id="CHEBI:49883"/>
        <label>2</label>
    </ligand>
</feature>
<dbReference type="EMBL" id="CP130613">
    <property type="protein sequence ID" value="WKW15126.1"/>
    <property type="molecule type" value="Genomic_DNA"/>
</dbReference>
<dbReference type="Proteomes" id="UP001229955">
    <property type="component" value="Chromosome"/>
</dbReference>
<dbReference type="InterPro" id="IPR017900">
    <property type="entry name" value="4Fe4S_Fe_S_CS"/>
</dbReference>
<dbReference type="KEGG" id="pspc:Strain318_001499"/>
<gene>
    <name evidence="12" type="primary">nuoI</name>
    <name evidence="14" type="ORF">Strain138_001499</name>
    <name evidence="15" type="ORF">Strain318_001499</name>
</gene>
<proteinExistence type="inferred from homology"/>
<dbReference type="Gene3D" id="3.30.70.3270">
    <property type="match status" value="1"/>
</dbReference>
<evidence type="ECO:0000256" key="6">
    <source>
        <dbReference type="ARBA" id="ARBA00022967"/>
    </source>
</evidence>
<keyword evidence="10 12" id="KW-0830">Ubiquinone</keyword>
<feature type="binding site" evidence="12">
    <location>
        <position position="72"/>
    </location>
    <ligand>
        <name>[4Fe-4S] cluster</name>
        <dbReference type="ChEBI" id="CHEBI:49883"/>
        <label>1</label>
    </ligand>
</feature>
<keyword evidence="1 12" id="KW-1003">Cell membrane</keyword>
<organism evidence="14">
    <name type="scientific">Pseudogemmatithrix spongiicola</name>
    <dbReference type="NCBI Taxonomy" id="3062599"/>
    <lineage>
        <taxon>Bacteria</taxon>
        <taxon>Pseudomonadati</taxon>
        <taxon>Gemmatimonadota</taxon>
        <taxon>Gemmatimonadia</taxon>
        <taxon>Gemmatimonadales</taxon>
        <taxon>Gemmatimonadaceae</taxon>
        <taxon>Pseudogemmatithrix</taxon>
    </lineage>
</organism>
<evidence type="ECO:0000256" key="11">
    <source>
        <dbReference type="ARBA" id="ARBA00023136"/>
    </source>
</evidence>
<dbReference type="GO" id="GO:0005886">
    <property type="term" value="C:plasma membrane"/>
    <property type="evidence" value="ECO:0007669"/>
    <property type="project" value="UniProtKB-SubCell"/>
</dbReference>
<evidence type="ECO:0000313" key="16">
    <source>
        <dbReference type="Proteomes" id="UP001229955"/>
    </source>
</evidence>
<evidence type="ECO:0000256" key="7">
    <source>
        <dbReference type="ARBA" id="ARBA00023004"/>
    </source>
</evidence>
<dbReference type="PROSITE" id="PS00198">
    <property type="entry name" value="4FE4S_FER_1"/>
    <property type="match status" value="1"/>
</dbReference>
<keyword evidence="7 12" id="KW-0408">Iron</keyword>
<dbReference type="GO" id="GO:0048038">
    <property type="term" value="F:quinone binding"/>
    <property type="evidence" value="ECO:0007669"/>
    <property type="project" value="UniProtKB-KW"/>
</dbReference>
<dbReference type="InterPro" id="IPR017896">
    <property type="entry name" value="4Fe4S_Fe-S-bd"/>
</dbReference>
<keyword evidence="11 12" id="KW-0472">Membrane</keyword>
<evidence type="ECO:0000256" key="8">
    <source>
        <dbReference type="ARBA" id="ARBA00023014"/>
    </source>
</evidence>
<comment type="cofactor">
    <cofactor evidence="12">
        <name>[4Fe-4S] cluster</name>
        <dbReference type="ChEBI" id="CHEBI:49883"/>
    </cofactor>
    <text evidence="12">Binds 2 [4Fe-4S] clusters per subunit.</text>
</comment>
<evidence type="ECO:0000256" key="10">
    <source>
        <dbReference type="ARBA" id="ARBA00023075"/>
    </source>
</evidence>
<evidence type="ECO:0000256" key="4">
    <source>
        <dbReference type="ARBA" id="ARBA00022723"/>
    </source>
</evidence>
<feature type="binding site" evidence="12">
    <location>
        <position position="114"/>
    </location>
    <ligand>
        <name>[4Fe-4S] cluster</name>
        <dbReference type="ChEBI" id="CHEBI:49883"/>
        <label>2</label>
    </ligand>
</feature>
<keyword evidence="5" id="KW-0677">Repeat</keyword>
<keyword evidence="6 12" id="KW-1278">Translocase</keyword>
<evidence type="ECO:0000259" key="13">
    <source>
        <dbReference type="PROSITE" id="PS51379"/>
    </source>
</evidence>
<reference evidence="14" key="1">
    <citation type="submission" date="2023-07" db="EMBL/GenBank/DDBJ databases">
        <authorList>
            <person name="Haufschild T."/>
            <person name="Kallscheuer N."/>
            <person name="Hammer J."/>
            <person name="Kohn T."/>
            <person name="Kabuu M."/>
            <person name="Jogler M."/>
            <person name="Wohfarth N."/>
            <person name="Heuer A."/>
            <person name="Rohde M."/>
            <person name="van Teeseling M.C.F."/>
            <person name="Jogler C."/>
        </authorList>
    </citation>
    <scope>NUCLEOTIDE SEQUENCE</scope>
    <source>
        <strain evidence="14">Strain 138</strain>
        <strain evidence="15">Strain 318</strain>
    </source>
</reference>
<dbReference type="InterPro" id="IPR010226">
    <property type="entry name" value="NADH_quinone_OxRdtase_chainI"/>
</dbReference>
<dbReference type="EMBL" id="CP130612">
    <property type="protein sequence ID" value="WKW12217.1"/>
    <property type="molecule type" value="Genomic_DNA"/>
</dbReference>
<feature type="domain" description="4Fe-4S ferredoxin-type" evidence="13">
    <location>
        <begin position="59"/>
        <end position="89"/>
    </location>
</feature>
<feature type="domain" description="4Fe-4S ferredoxin-type" evidence="13">
    <location>
        <begin position="99"/>
        <end position="128"/>
    </location>
</feature>
<keyword evidence="9 12" id="KW-0520">NAD</keyword>
<dbReference type="GO" id="GO:0050136">
    <property type="term" value="F:NADH dehydrogenase (quinone) (non-electrogenic) activity"/>
    <property type="evidence" value="ECO:0007669"/>
    <property type="project" value="UniProtKB-UniRule"/>
</dbReference>
<feature type="binding site" evidence="12">
    <location>
        <position position="118"/>
    </location>
    <ligand>
        <name>[4Fe-4S] cluster</name>
        <dbReference type="ChEBI" id="CHEBI:49883"/>
        <label>1</label>
    </ligand>
</feature>
<dbReference type="PANTHER" id="PTHR10849:SF24">
    <property type="entry name" value="NADH-QUINONE OXIDOREDUCTASE SUBUNIT I 2"/>
    <property type="match status" value="1"/>
</dbReference>
<feature type="binding site" evidence="12">
    <location>
        <position position="111"/>
    </location>
    <ligand>
        <name>[4Fe-4S] cluster</name>
        <dbReference type="ChEBI" id="CHEBI:49883"/>
        <label>2</label>
    </ligand>
</feature>
<dbReference type="NCBIfam" id="TIGR01971">
    <property type="entry name" value="NuoI"/>
    <property type="match status" value="1"/>
</dbReference>
<keyword evidence="4 12" id="KW-0479">Metal-binding</keyword>
<keyword evidence="16" id="KW-1185">Reference proteome</keyword>
<evidence type="ECO:0000256" key="9">
    <source>
        <dbReference type="ARBA" id="ARBA00023027"/>
    </source>
</evidence>
<evidence type="ECO:0000256" key="5">
    <source>
        <dbReference type="ARBA" id="ARBA00022737"/>
    </source>
</evidence>
<comment type="function">
    <text evidence="12">NDH-1 shuttles electrons from NADH, via FMN and iron-sulfur (Fe-S) centers, to quinones in the respiratory chain. The immediate electron acceptor for the enzyme in this species is believed to be ubiquinone. Couples the redox reaction to proton translocation (for every two electrons transferred, four hydrogen ions are translocated across the cytoplasmic membrane), and thus conserves the redox energy in a proton gradient.</text>
</comment>
<evidence type="ECO:0000256" key="3">
    <source>
        <dbReference type="ARBA" id="ARBA00022719"/>
    </source>
</evidence>
<keyword evidence="3 12" id="KW-0874">Quinone</keyword>
<dbReference type="Pfam" id="PF12838">
    <property type="entry name" value="Fer4_7"/>
    <property type="match status" value="1"/>
</dbReference>
<evidence type="ECO:0000313" key="14">
    <source>
        <dbReference type="EMBL" id="WKW12217.1"/>
    </source>
</evidence>
<dbReference type="GO" id="GO:0005506">
    <property type="term" value="F:iron ion binding"/>
    <property type="evidence" value="ECO:0007669"/>
    <property type="project" value="UniProtKB-UniRule"/>
</dbReference>
<name>A0AA49JUE1_9BACT</name>